<dbReference type="OMA" id="CPFLQIP"/>
<protein>
    <submittedName>
        <fullName evidence="1">Bardet-Biedl syndrome 12</fullName>
    </submittedName>
</protein>
<dbReference type="Gene3D" id="3.50.7.10">
    <property type="entry name" value="GroEL"/>
    <property type="match status" value="1"/>
</dbReference>
<dbReference type="GO" id="GO:0042755">
    <property type="term" value="P:eating behavior"/>
    <property type="evidence" value="ECO:0007669"/>
    <property type="project" value="Ensembl"/>
</dbReference>
<dbReference type="InterPro" id="IPR002423">
    <property type="entry name" value="Cpn60/GroEL/TCP-1"/>
</dbReference>
<dbReference type="GO" id="GO:0051131">
    <property type="term" value="P:chaperone-mediated protein complex assembly"/>
    <property type="evidence" value="ECO:0007669"/>
    <property type="project" value="Ensembl"/>
</dbReference>
<dbReference type="InterPro" id="IPR027409">
    <property type="entry name" value="GroEL-like_apical_dom_sf"/>
</dbReference>
<evidence type="ECO:0000313" key="1">
    <source>
        <dbReference type="Ensembl" id="ENSRFEP00010013712.1"/>
    </source>
</evidence>
<dbReference type="GO" id="GO:0045444">
    <property type="term" value="P:fat cell differentiation"/>
    <property type="evidence" value="ECO:0007669"/>
    <property type="project" value="Ensembl"/>
</dbReference>
<accession>A0A671ETR7</accession>
<dbReference type="Gene3D" id="1.10.560.10">
    <property type="entry name" value="GroEL-like equatorial domain"/>
    <property type="match status" value="2"/>
</dbReference>
<dbReference type="GO" id="GO:0005524">
    <property type="term" value="F:ATP binding"/>
    <property type="evidence" value="ECO:0007669"/>
    <property type="project" value="InterPro"/>
</dbReference>
<dbReference type="SUPFAM" id="SSF52029">
    <property type="entry name" value="GroEL apical domain-like"/>
    <property type="match status" value="1"/>
</dbReference>
<dbReference type="GO" id="GO:0042073">
    <property type="term" value="P:intraciliary transport"/>
    <property type="evidence" value="ECO:0007669"/>
    <property type="project" value="Ensembl"/>
</dbReference>
<reference evidence="1" key="5">
    <citation type="submission" date="2025-09" db="UniProtKB">
        <authorList>
            <consortium name="Ensembl"/>
        </authorList>
    </citation>
    <scope>IDENTIFICATION</scope>
</reference>
<dbReference type="GO" id="GO:0045599">
    <property type="term" value="P:negative regulation of fat cell differentiation"/>
    <property type="evidence" value="ECO:0007669"/>
    <property type="project" value="Ensembl"/>
</dbReference>
<dbReference type="Proteomes" id="UP000472240">
    <property type="component" value="Chromosome 18"/>
</dbReference>
<dbReference type="Pfam" id="PF00118">
    <property type="entry name" value="Cpn60_TCP1"/>
    <property type="match status" value="1"/>
</dbReference>
<dbReference type="PANTHER" id="PTHR46883:SF1">
    <property type="entry name" value="BARDET-BIEDL SYNDROME 12 PROTEIN"/>
    <property type="match status" value="1"/>
</dbReference>
<dbReference type="PANTHER" id="PTHR46883">
    <property type="entry name" value="BARDET-BIEDL SYNDROME 12 PROTEIN"/>
    <property type="match status" value="1"/>
</dbReference>
<dbReference type="GO" id="GO:0005929">
    <property type="term" value="C:cilium"/>
    <property type="evidence" value="ECO:0007669"/>
    <property type="project" value="GOC"/>
</dbReference>
<dbReference type="SUPFAM" id="SSF48592">
    <property type="entry name" value="GroEL equatorial domain-like"/>
    <property type="match status" value="1"/>
</dbReference>
<dbReference type="InterPro" id="IPR042984">
    <property type="entry name" value="BBS12"/>
</dbReference>
<dbReference type="GO" id="GO:2000737">
    <property type="term" value="P:negative regulation of stem cell differentiation"/>
    <property type="evidence" value="ECO:0007669"/>
    <property type="project" value="Ensembl"/>
</dbReference>
<dbReference type="InterPro" id="IPR027413">
    <property type="entry name" value="GROEL-like_equatorial_sf"/>
</dbReference>
<gene>
    <name evidence="1" type="primary">BBS12</name>
</gene>
<evidence type="ECO:0000313" key="2">
    <source>
        <dbReference type="Proteomes" id="UP000472240"/>
    </source>
</evidence>
<dbReference type="InterPro" id="IPR027410">
    <property type="entry name" value="TCP-1-like_intermed_sf"/>
</dbReference>
<dbReference type="AlphaFoldDB" id="A0A671ETR7"/>
<reference evidence="1 2" key="1">
    <citation type="journal article" date="2015" name="Annu Rev Anim Biosci">
        <title>The Genome 10K Project: a way forward.</title>
        <authorList>
            <person name="Koepfli K.P."/>
            <person name="Paten B."/>
            <person name="O'Brien S.J."/>
            <person name="Koepfli K.P."/>
            <person name="Paten B."/>
            <person name="Antunes A."/>
            <person name="Belov K."/>
            <person name="Bustamante C."/>
            <person name="Castoe T.A."/>
            <person name="Clawson H."/>
            <person name="Crawford A.J."/>
            <person name="Diekhans M."/>
            <person name="Distel D."/>
            <person name="Durbin R."/>
            <person name="Earl D."/>
            <person name="Fujita M.K."/>
            <person name="Gamble T."/>
            <person name="Georges A."/>
            <person name="Gemmell N."/>
            <person name="Gilbert M.T."/>
            <person name="Graves J.M."/>
            <person name="Green R.E."/>
            <person name="Hickey G."/>
            <person name="Jarvis E.D."/>
            <person name="Johnson W."/>
            <person name="Komissarov A."/>
            <person name="Korf I."/>
            <person name="Kuhn R."/>
            <person name="Larkin D.M."/>
            <person name="Lewin H."/>
            <person name="Lopez J.V."/>
            <person name="Ma J."/>
            <person name="Marques-Bonet T."/>
            <person name="Miller W."/>
            <person name="Murphy R."/>
            <person name="Pevzner P."/>
            <person name="Shapiro B."/>
            <person name="Steiner C."/>
            <person name="Tamazian G."/>
            <person name="Venkatesh B."/>
            <person name="Wang J."/>
            <person name="Wayne R."/>
            <person name="Wiley E."/>
            <person name="Yang H."/>
            <person name="Zhang G."/>
            <person name="Haussler D."/>
            <person name="Ryder O."/>
            <person name="O'Brien S.J."/>
        </authorList>
    </citation>
    <scope>NUCLEOTIDE SEQUENCE</scope>
</reference>
<reference evidence="1 2" key="2">
    <citation type="journal article" date="2018" name="Annu Rev Anim Biosci">
        <title>Bat Biology, Genomes, and the Bat1K Project: To Generate Chromosome-Level Genomes for All Living Bat Species.</title>
        <authorList>
            <person name="Teeling E.C."/>
            <person name="Vernes S.C."/>
            <person name="Davalos L.M."/>
            <person name="Ray D.A."/>
            <person name="Gilbert M.T.P."/>
            <person name="Myers E."/>
        </authorList>
    </citation>
    <scope>NUCLEOTIDE SEQUENCE</scope>
</reference>
<dbReference type="GO" id="GO:0005832">
    <property type="term" value="C:chaperonin-containing T-complex"/>
    <property type="evidence" value="ECO:0007669"/>
    <property type="project" value="UniProtKB-ARBA"/>
</dbReference>
<reference evidence="2" key="3">
    <citation type="submission" date="2018-12" db="EMBL/GenBank/DDBJ databases">
        <title>G10K-VGP greater horseshoe bat female genome, primary haplotype.</title>
        <authorList>
            <person name="Teeling E."/>
            <person name="Myers G."/>
            <person name="Vernes S."/>
            <person name="Pippel M."/>
            <person name="Winkler S."/>
            <person name="Fedrigo O."/>
            <person name="Rhie A."/>
            <person name="Koren S."/>
            <person name="Phillippy A."/>
            <person name="Lewin H."/>
            <person name="Damas J."/>
            <person name="Howe K."/>
            <person name="Mountcastle J."/>
            <person name="Jarvis E.D."/>
        </authorList>
    </citation>
    <scope>NUCLEOTIDE SEQUENCE [LARGE SCALE GENOMIC DNA]</scope>
</reference>
<organism evidence="1 2">
    <name type="scientific">Rhinolophus ferrumequinum</name>
    <name type="common">Greater horseshoe bat</name>
    <dbReference type="NCBI Taxonomy" id="59479"/>
    <lineage>
        <taxon>Eukaryota</taxon>
        <taxon>Metazoa</taxon>
        <taxon>Chordata</taxon>
        <taxon>Craniata</taxon>
        <taxon>Vertebrata</taxon>
        <taxon>Euteleostomi</taxon>
        <taxon>Mammalia</taxon>
        <taxon>Eutheria</taxon>
        <taxon>Laurasiatheria</taxon>
        <taxon>Chiroptera</taxon>
        <taxon>Yinpterochiroptera</taxon>
        <taxon>Rhinolophoidea</taxon>
        <taxon>Rhinolophidae</taxon>
        <taxon>Rhinolophinae</taxon>
        <taxon>Rhinolophus</taxon>
    </lineage>
</organism>
<dbReference type="FunCoup" id="A0A671ETR7">
    <property type="interactions" value="864"/>
</dbReference>
<dbReference type="Ensembl" id="ENSRFET00010014999.1">
    <property type="protein sequence ID" value="ENSRFEP00010013712.1"/>
    <property type="gene ID" value="ENSRFEG00010009327.1"/>
</dbReference>
<sequence>VVMACRAMNKRKHVGLQQLSSFAEAGRTFLGPLKSSKFVIDEECHESVLISSAVRLLENLDLSSAVGQLLSEAVQAQNKMYRTGSSTLLFLAGAWSRAAEECLHLGVPVSLIVSVMSEGLISCIEEVSSLQVPVHRASDHTDDTQMFSGLGSRSVSLHSFLPIPPDTGLIQKENDLGDVASPSVTISSVPGRPVKSANLCRTQAKVEADENTQTPQTLRNRLCADTRCRKPALIHSRHFNRVDENQWTSKPDGFLEHQGAATPHTYRCKDLAELEAGLSHGDRSSMELVDAAARLQCQNADVQRGRCAAPWTFDISGVFTCCLPGLPETLSCVCPGYVTVVSTSRTALIEELQNQLLRVALIEGDLTENYRHLGFNRSANVTTVLESVKVHQASSEELWTDQVLQVLVKFNVNLVLVQGSVSEHVTEKCMHSKRLVIGSVNGSVMQAFALASGAQQVAYITQVTEACVGSGVCVAFWRSMPSGVNTVNSMAITLKTEGMNLVTVVLTGPVTAQMQTKEDRFWTCAYRLHYALKEQKVFLGGGAVEFLCLSHLQSLVRQPLNKGIQVCSGGLHNTSSWLASSLALYRPTVLKCLASGWHKYLSALMYNTARSASEFEASAFIQHHLQSATDSGSPSSYILNEYSKLNSGIFNSGISNKVEQIPRVYDVVTPKTEAWRRALDLVLLVLQTDSEIITGLGHTQLKPQEAEDFLFL</sequence>
<dbReference type="GeneTree" id="ENSGT00390000008984"/>
<name>A0A671ETR7_RHIFE</name>
<proteinExistence type="predicted"/>
<dbReference type="Gene3D" id="3.30.260.10">
    <property type="entry name" value="TCP-1-like chaperonin intermediate domain"/>
    <property type="match status" value="2"/>
</dbReference>
<keyword evidence="2" id="KW-1185">Reference proteome</keyword>
<reference evidence="1" key="4">
    <citation type="submission" date="2025-08" db="UniProtKB">
        <authorList>
            <consortium name="Ensembl"/>
        </authorList>
    </citation>
    <scope>IDENTIFICATION</scope>
</reference>
<dbReference type="InParanoid" id="A0A671ETR7"/>
<dbReference type="GO" id="GO:0048863">
    <property type="term" value="P:stem cell differentiation"/>
    <property type="evidence" value="ECO:0007669"/>
    <property type="project" value="Ensembl"/>
</dbReference>
<dbReference type="GO" id="GO:0045494">
    <property type="term" value="P:photoreceptor cell maintenance"/>
    <property type="evidence" value="ECO:0007669"/>
    <property type="project" value="Ensembl"/>
</dbReference>